<reference evidence="1" key="1">
    <citation type="submission" date="2023-06" db="EMBL/GenBank/DDBJ databases">
        <authorList>
            <person name="Delattre M."/>
        </authorList>
    </citation>
    <scope>NUCLEOTIDE SEQUENCE</scope>
    <source>
        <strain evidence="1">AF72</strain>
    </source>
</reference>
<gene>
    <name evidence="1" type="ORF">MSPICULIGERA_LOCUS7487</name>
</gene>
<dbReference type="SUPFAM" id="SSF54648">
    <property type="entry name" value="DLC"/>
    <property type="match status" value="1"/>
</dbReference>
<sequence>MSAEVTIQENELETAELQIVKRVLSEVYATDANRTEFTRSAEKIHRLLNAKLNEMYPGAKDTWAICVGEKFGICATFERKGFVFASVNDVSVVMFRMPSKD</sequence>
<dbReference type="GO" id="GO:0007017">
    <property type="term" value="P:microtubule-based process"/>
    <property type="evidence" value="ECO:0007669"/>
    <property type="project" value="InterPro"/>
</dbReference>
<dbReference type="InterPro" id="IPR001372">
    <property type="entry name" value="Dynein_light_chain_typ-1/2"/>
</dbReference>
<organism evidence="1 2">
    <name type="scientific">Mesorhabditis spiculigera</name>
    <dbReference type="NCBI Taxonomy" id="96644"/>
    <lineage>
        <taxon>Eukaryota</taxon>
        <taxon>Metazoa</taxon>
        <taxon>Ecdysozoa</taxon>
        <taxon>Nematoda</taxon>
        <taxon>Chromadorea</taxon>
        <taxon>Rhabditida</taxon>
        <taxon>Rhabditina</taxon>
        <taxon>Rhabditomorpha</taxon>
        <taxon>Rhabditoidea</taxon>
        <taxon>Rhabditidae</taxon>
        <taxon>Mesorhabditinae</taxon>
        <taxon>Mesorhabditis</taxon>
    </lineage>
</organism>
<evidence type="ECO:0000313" key="1">
    <source>
        <dbReference type="EMBL" id="CAJ0568986.1"/>
    </source>
</evidence>
<dbReference type="InterPro" id="IPR037177">
    <property type="entry name" value="DLC_sf"/>
</dbReference>
<accession>A0AA36CJ67</accession>
<proteinExistence type="predicted"/>
<dbReference type="Proteomes" id="UP001177023">
    <property type="component" value="Unassembled WGS sequence"/>
</dbReference>
<dbReference type="EMBL" id="CATQJA010001884">
    <property type="protein sequence ID" value="CAJ0568986.1"/>
    <property type="molecule type" value="Genomic_DNA"/>
</dbReference>
<protein>
    <recommendedName>
        <fullName evidence="3">Dynein light chain</fullName>
    </recommendedName>
</protein>
<evidence type="ECO:0008006" key="3">
    <source>
        <dbReference type="Google" id="ProtNLM"/>
    </source>
</evidence>
<feature type="non-terminal residue" evidence="1">
    <location>
        <position position="101"/>
    </location>
</feature>
<evidence type="ECO:0000313" key="2">
    <source>
        <dbReference type="Proteomes" id="UP001177023"/>
    </source>
</evidence>
<dbReference type="Pfam" id="PF01221">
    <property type="entry name" value="Dynein_light"/>
    <property type="match status" value="1"/>
</dbReference>
<dbReference type="GO" id="GO:0030286">
    <property type="term" value="C:dynein complex"/>
    <property type="evidence" value="ECO:0007669"/>
    <property type="project" value="InterPro"/>
</dbReference>
<name>A0AA36CJ67_9BILA</name>
<keyword evidence="2" id="KW-1185">Reference proteome</keyword>
<comment type="caution">
    <text evidence="1">The sequence shown here is derived from an EMBL/GenBank/DDBJ whole genome shotgun (WGS) entry which is preliminary data.</text>
</comment>
<dbReference type="AlphaFoldDB" id="A0AA36CJ67"/>
<dbReference type="Gene3D" id="3.30.740.10">
    <property type="entry name" value="Protein Inhibitor Of Neuronal Nitric Oxide Synthase"/>
    <property type="match status" value="1"/>
</dbReference>